<name>A0A061GAI0_THECC</name>
<organism evidence="2 3">
    <name type="scientific">Theobroma cacao</name>
    <name type="common">Cacao</name>
    <name type="synonym">Cocoa</name>
    <dbReference type="NCBI Taxonomy" id="3641"/>
    <lineage>
        <taxon>Eukaryota</taxon>
        <taxon>Viridiplantae</taxon>
        <taxon>Streptophyta</taxon>
        <taxon>Embryophyta</taxon>
        <taxon>Tracheophyta</taxon>
        <taxon>Spermatophyta</taxon>
        <taxon>Magnoliopsida</taxon>
        <taxon>eudicotyledons</taxon>
        <taxon>Gunneridae</taxon>
        <taxon>Pentapetalae</taxon>
        <taxon>rosids</taxon>
        <taxon>malvids</taxon>
        <taxon>Malvales</taxon>
        <taxon>Malvaceae</taxon>
        <taxon>Byttnerioideae</taxon>
        <taxon>Theobroma</taxon>
    </lineage>
</organism>
<accession>A0A061GAI0</accession>
<dbReference type="InterPro" id="IPR013187">
    <property type="entry name" value="F-box-assoc_dom_typ3"/>
</dbReference>
<dbReference type="Gramene" id="EOY26576">
    <property type="protein sequence ID" value="EOY26576"/>
    <property type="gene ID" value="TCM_028406"/>
</dbReference>
<reference evidence="2 3" key="1">
    <citation type="journal article" date="2013" name="Genome Biol.">
        <title>The genome sequence of the most widely cultivated cacao type and its use to identify candidate genes regulating pod color.</title>
        <authorList>
            <person name="Motamayor J.C."/>
            <person name="Mockaitis K."/>
            <person name="Schmutz J."/>
            <person name="Haiminen N."/>
            <person name="Iii D.L."/>
            <person name="Cornejo O."/>
            <person name="Findley S.D."/>
            <person name="Zheng P."/>
            <person name="Utro F."/>
            <person name="Royaert S."/>
            <person name="Saski C."/>
            <person name="Jenkins J."/>
            <person name="Podicheti R."/>
            <person name="Zhao M."/>
            <person name="Scheffler B.E."/>
            <person name="Stack J.C."/>
            <person name="Feltus F.A."/>
            <person name="Mustiga G.M."/>
            <person name="Amores F."/>
            <person name="Phillips W."/>
            <person name="Marelli J.P."/>
            <person name="May G.D."/>
            <person name="Shapiro H."/>
            <person name="Ma J."/>
            <person name="Bustamante C.D."/>
            <person name="Schnell R.J."/>
            <person name="Main D."/>
            <person name="Gilbert D."/>
            <person name="Parida L."/>
            <person name="Kuhn D.N."/>
        </authorList>
    </citation>
    <scope>NUCLEOTIDE SEQUENCE [LARGE SCALE GENOMIC DNA]</scope>
    <source>
        <strain evidence="3">cv. Matina 1-6</strain>
    </source>
</reference>
<dbReference type="Proteomes" id="UP000026915">
    <property type="component" value="Chromosome 6"/>
</dbReference>
<dbReference type="EMBL" id="CM001884">
    <property type="protein sequence ID" value="EOY26576.1"/>
    <property type="molecule type" value="Genomic_DNA"/>
</dbReference>
<proteinExistence type="predicted"/>
<keyword evidence="3" id="KW-1185">Reference proteome</keyword>
<dbReference type="Pfam" id="PF08268">
    <property type="entry name" value="FBA_3"/>
    <property type="match status" value="1"/>
</dbReference>
<dbReference type="PANTHER" id="PTHR31672">
    <property type="entry name" value="BNACNNG10540D PROTEIN"/>
    <property type="match status" value="1"/>
</dbReference>
<dbReference type="HOGENOM" id="CLU_027176_1_3_1"/>
<sequence length="273" mass="30958">MEGRAPDGLTSPADNNQQDFAKLHLHQSLKTNTNLKLVLDNTTENDDKAYSVDFNSLCNLVQFPRPFTAEMNNYHSRIFGSCNGLLAEYHGDAGIALWNPSTQKCHYLPAIADDVSMDHYIIPGYGYDNDTILGFGYDVISNDYKVVKMMRSKSQNCFKVMIYSLKAISWRRIKDCPYDIPFICNDGAYANGCLHWIGDEINNLFYGKLIFALDLGDEEYHEVPECDIDIRDFGYKNVGVLGGCLCVFRDCFVSYDDDNAVLWVMKEYGAKES</sequence>
<evidence type="ECO:0000313" key="2">
    <source>
        <dbReference type="EMBL" id="EOY26576.1"/>
    </source>
</evidence>
<dbReference type="InterPro" id="IPR050796">
    <property type="entry name" value="SCF_F-box_component"/>
</dbReference>
<dbReference type="InterPro" id="IPR017451">
    <property type="entry name" value="F-box-assoc_interact_dom"/>
</dbReference>
<gene>
    <name evidence="2" type="ORF">TCM_028406</name>
</gene>
<protein>
    <submittedName>
        <fullName evidence="2">F-box family protein</fullName>
    </submittedName>
</protein>
<dbReference type="OMA" id="NSWRTIK"/>
<dbReference type="PANTHER" id="PTHR31672:SF13">
    <property type="entry name" value="F-BOX PROTEIN CPR30-LIKE"/>
    <property type="match status" value="1"/>
</dbReference>
<dbReference type="InParanoid" id="A0A061GAI0"/>
<feature type="domain" description="F-box associated beta-propeller type 3" evidence="1">
    <location>
        <begin position="70"/>
        <end position="269"/>
    </location>
</feature>
<dbReference type="NCBIfam" id="TIGR01640">
    <property type="entry name" value="F_box_assoc_1"/>
    <property type="match status" value="1"/>
</dbReference>
<dbReference type="AlphaFoldDB" id="A0A061GAI0"/>
<evidence type="ECO:0000259" key="1">
    <source>
        <dbReference type="Pfam" id="PF08268"/>
    </source>
</evidence>
<evidence type="ECO:0000313" key="3">
    <source>
        <dbReference type="Proteomes" id="UP000026915"/>
    </source>
</evidence>